<name>A0A8R1ETU7_CAEJA</name>
<keyword evidence="1" id="KW-0472">Membrane</keyword>
<feature type="transmembrane region" description="Helical" evidence="1">
    <location>
        <begin position="25"/>
        <end position="43"/>
    </location>
</feature>
<keyword evidence="3" id="KW-1185">Reference proteome</keyword>
<reference evidence="2" key="2">
    <citation type="submission" date="2022-06" db="UniProtKB">
        <authorList>
            <consortium name="EnsemblMetazoa"/>
        </authorList>
    </citation>
    <scope>IDENTIFICATION</scope>
    <source>
        <strain evidence="2">DF5081</strain>
    </source>
</reference>
<dbReference type="Proteomes" id="UP000005237">
    <property type="component" value="Unassembled WGS sequence"/>
</dbReference>
<evidence type="ECO:0000313" key="3">
    <source>
        <dbReference type="Proteomes" id="UP000005237"/>
    </source>
</evidence>
<evidence type="ECO:0000256" key="1">
    <source>
        <dbReference type="SAM" id="Phobius"/>
    </source>
</evidence>
<evidence type="ECO:0000313" key="2">
    <source>
        <dbReference type="EnsemblMetazoa" id="CJA40307.1"/>
    </source>
</evidence>
<reference evidence="3" key="1">
    <citation type="submission" date="2010-08" db="EMBL/GenBank/DDBJ databases">
        <authorList>
            <consortium name="Caenorhabditis japonica Sequencing Consortium"/>
            <person name="Wilson R.K."/>
        </authorList>
    </citation>
    <scope>NUCLEOTIDE SEQUENCE [LARGE SCALE GENOMIC DNA]</scope>
    <source>
        <strain evidence="3">DF5081</strain>
    </source>
</reference>
<dbReference type="EnsemblMetazoa" id="CJA40307.1">
    <property type="protein sequence ID" value="CJA40307.1"/>
    <property type="gene ID" value="WBGene00216155"/>
</dbReference>
<sequence length="60" mass="6710">VDDVLTANRPHFVCSELVTRLSVKSALGSLVWVHGNLSLLYFVSKSLSGAFLRYEWASIR</sequence>
<protein>
    <submittedName>
        <fullName evidence="2">Uncharacterized protein</fullName>
    </submittedName>
</protein>
<keyword evidence="1" id="KW-1133">Transmembrane helix</keyword>
<keyword evidence="1" id="KW-0812">Transmembrane</keyword>
<accession>A0A8R1ETU7</accession>
<organism evidence="2 3">
    <name type="scientific">Caenorhabditis japonica</name>
    <dbReference type="NCBI Taxonomy" id="281687"/>
    <lineage>
        <taxon>Eukaryota</taxon>
        <taxon>Metazoa</taxon>
        <taxon>Ecdysozoa</taxon>
        <taxon>Nematoda</taxon>
        <taxon>Chromadorea</taxon>
        <taxon>Rhabditida</taxon>
        <taxon>Rhabditina</taxon>
        <taxon>Rhabditomorpha</taxon>
        <taxon>Rhabditoidea</taxon>
        <taxon>Rhabditidae</taxon>
        <taxon>Peloderinae</taxon>
        <taxon>Caenorhabditis</taxon>
    </lineage>
</organism>
<dbReference type="AlphaFoldDB" id="A0A8R1ETU7"/>
<proteinExistence type="predicted"/>